<proteinExistence type="predicted"/>
<evidence type="ECO:0000313" key="1">
    <source>
        <dbReference type="EMBL" id="RAK90166.1"/>
    </source>
</evidence>
<sequence>MLTPSNMLSSAGQSKLMRRGLRSRYSHGIEKSQYFGAIMWVTKSNFNVVDRSLGFKVGQGRFTGTIEPNPGYGSTIATGKAGLETSEVRQLAREGRGVANRIASTEIEQLANAEELKAALLELLWILYTIFSSKTPLFTTKGRNFEHLDQTKRATSVRLRALVQLHGFDSRCTVPQSVSAMADVQSRHPIILAEEGRQMKINPAPERGQMRDYSSADVGDQLKRISP</sequence>
<accession>A0ACD1IJ85</accession>
<name>A0ACD1IJ85_9EURO</name>
<reference evidence="1" key="1">
    <citation type="submission" date="2018-02" db="EMBL/GenBank/DDBJ databases">
        <title>The genomes of Aspergillus section Nigri reveals drivers in fungal speciation.</title>
        <authorList>
            <consortium name="DOE Joint Genome Institute"/>
            <person name="Vesth T.C."/>
            <person name="Nybo J."/>
            <person name="Theobald S."/>
            <person name="Brandl J."/>
            <person name="Frisvad J.C."/>
            <person name="Nielsen K.F."/>
            <person name="Lyhne E.K."/>
            <person name="Kogle M.E."/>
            <person name="Kuo A."/>
            <person name="Riley R."/>
            <person name="Clum A."/>
            <person name="Nolan M."/>
            <person name="Lipzen A."/>
            <person name="Salamov A."/>
            <person name="Henrissat B."/>
            <person name="Wiebenga A."/>
            <person name="De vries R.P."/>
            <person name="Grigoriev I.V."/>
            <person name="Mortensen U.H."/>
            <person name="Andersen M.R."/>
            <person name="Baker S.E."/>
        </authorList>
    </citation>
    <scope>NUCLEOTIDE SEQUENCE</scope>
    <source>
        <strain evidence="1">CBS 115574</strain>
    </source>
</reference>
<dbReference type="Proteomes" id="UP000249748">
    <property type="component" value="Unassembled WGS sequence"/>
</dbReference>
<dbReference type="EMBL" id="KZ824545">
    <property type="protein sequence ID" value="RAK90166.1"/>
    <property type="molecule type" value="Genomic_DNA"/>
</dbReference>
<gene>
    <name evidence="1" type="ORF">BO79DRAFT_244551</name>
</gene>
<protein>
    <submittedName>
        <fullName evidence="1">Uncharacterized protein</fullName>
    </submittedName>
</protein>
<organism evidence="1 2">
    <name type="scientific">Aspergillus costaricaensis CBS 115574</name>
    <dbReference type="NCBI Taxonomy" id="1448317"/>
    <lineage>
        <taxon>Eukaryota</taxon>
        <taxon>Fungi</taxon>
        <taxon>Dikarya</taxon>
        <taxon>Ascomycota</taxon>
        <taxon>Pezizomycotina</taxon>
        <taxon>Eurotiomycetes</taxon>
        <taxon>Eurotiomycetidae</taxon>
        <taxon>Eurotiales</taxon>
        <taxon>Aspergillaceae</taxon>
        <taxon>Aspergillus</taxon>
        <taxon>Aspergillus subgen. Circumdati</taxon>
    </lineage>
</organism>
<evidence type="ECO:0000313" key="2">
    <source>
        <dbReference type="Proteomes" id="UP000249748"/>
    </source>
</evidence>
<keyword evidence="2" id="KW-1185">Reference proteome</keyword>